<reference evidence="2" key="1">
    <citation type="submission" date="2015-10" db="EMBL/GenBank/DDBJ databases">
        <authorList>
            <person name="Regsiter A."/>
            <person name="william w."/>
        </authorList>
    </citation>
    <scope>NUCLEOTIDE SEQUENCE</scope>
    <source>
        <strain evidence="2">Montdore</strain>
    </source>
</reference>
<dbReference type="PANTHER" id="PTHR45737:SF6">
    <property type="entry name" value="VON WILLEBRAND FACTOR A DOMAIN-CONTAINING PROTEIN 5A"/>
    <property type="match status" value="1"/>
</dbReference>
<evidence type="ECO:0000259" key="1">
    <source>
        <dbReference type="PROSITE" id="PS51468"/>
    </source>
</evidence>
<evidence type="ECO:0000313" key="2">
    <source>
        <dbReference type="EMBL" id="CUS07912.1"/>
    </source>
</evidence>
<dbReference type="AlphaFoldDB" id="A0A292PJT3"/>
<dbReference type="Pfam" id="PF08487">
    <property type="entry name" value="VIT"/>
    <property type="match status" value="2"/>
</dbReference>
<keyword evidence="3" id="KW-1185">Reference proteome</keyword>
<dbReference type="SMART" id="SM00609">
    <property type="entry name" value="VIT"/>
    <property type="match status" value="1"/>
</dbReference>
<dbReference type="PANTHER" id="PTHR45737">
    <property type="entry name" value="VON WILLEBRAND FACTOR A DOMAIN-CONTAINING PROTEIN 5A"/>
    <property type="match status" value="1"/>
</dbReference>
<organism evidence="2 3">
    <name type="scientific">Tuber aestivum</name>
    <name type="common">summer truffle</name>
    <dbReference type="NCBI Taxonomy" id="59557"/>
    <lineage>
        <taxon>Eukaryota</taxon>
        <taxon>Fungi</taxon>
        <taxon>Dikarya</taxon>
        <taxon>Ascomycota</taxon>
        <taxon>Pezizomycotina</taxon>
        <taxon>Pezizomycetes</taxon>
        <taxon>Pezizales</taxon>
        <taxon>Tuberaceae</taxon>
        <taxon>Tuber</taxon>
    </lineage>
</organism>
<dbReference type="EMBL" id="LN891163">
    <property type="protein sequence ID" value="CUS07912.1"/>
    <property type="molecule type" value="Genomic_DNA"/>
</dbReference>
<dbReference type="PROSITE" id="PS51468">
    <property type="entry name" value="VIT"/>
    <property type="match status" value="1"/>
</dbReference>
<protein>
    <recommendedName>
        <fullName evidence="1">VIT domain-containing protein</fullName>
    </recommendedName>
</protein>
<gene>
    <name evidence="2" type="ORF">GSTUAT00008006001</name>
</gene>
<dbReference type="Proteomes" id="UP001412239">
    <property type="component" value="Unassembled WGS sequence"/>
</dbReference>
<sequence length="166" mass="18146">MALPPSSGIYFFHKDDVPPPGDPICDLRRGQPRFAGGVGVNGFYEVPVVNSPQRATQPDSNFPQPAPPERQQVFLPIVQISFQCQILATSARTTLTQVFYHPGSRPISEATYTFPLRVITGVVKPKEVAKQTYERANRSGKMAGLLEYNTPDVFTTSIGNVPAGVK</sequence>
<name>A0A292PJT3_9PEZI</name>
<feature type="non-terminal residue" evidence="2">
    <location>
        <position position="166"/>
    </location>
</feature>
<proteinExistence type="predicted"/>
<accession>A0A292PJT3</accession>
<feature type="domain" description="VIT" evidence="1">
    <location>
        <begin position="61"/>
        <end position="166"/>
    </location>
</feature>
<dbReference type="InterPro" id="IPR013694">
    <property type="entry name" value="VIT"/>
</dbReference>
<evidence type="ECO:0000313" key="3">
    <source>
        <dbReference type="Proteomes" id="UP001412239"/>
    </source>
</evidence>